<protein>
    <submittedName>
        <fullName evidence="2">Uncharacterized protein</fullName>
    </submittedName>
</protein>
<evidence type="ECO:0000313" key="3">
    <source>
        <dbReference type="Proteomes" id="UP000799539"/>
    </source>
</evidence>
<evidence type="ECO:0000256" key="1">
    <source>
        <dbReference type="SAM" id="MobiDB-lite"/>
    </source>
</evidence>
<reference evidence="2" key="1">
    <citation type="journal article" date="2020" name="Stud. Mycol.">
        <title>101 Dothideomycetes genomes: a test case for predicting lifestyles and emergence of pathogens.</title>
        <authorList>
            <person name="Haridas S."/>
            <person name="Albert R."/>
            <person name="Binder M."/>
            <person name="Bloem J."/>
            <person name="Labutti K."/>
            <person name="Salamov A."/>
            <person name="Andreopoulos B."/>
            <person name="Baker S."/>
            <person name="Barry K."/>
            <person name="Bills G."/>
            <person name="Bluhm B."/>
            <person name="Cannon C."/>
            <person name="Castanera R."/>
            <person name="Culley D."/>
            <person name="Daum C."/>
            <person name="Ezra D."/>
            <person name="Gonzalez J."/>
            <person name="Henrissat B."/>
            <person name="Kuo A."/>
            <person name="Liang C."/>
            <person name="Lipzen A."/>
            <person name="Lutzoni F."/>
            <person name="Magnuson J."/>
            <person name="Mondo S."/>
            <person name="Nolan M."/>
            <person name="Ohm R."/>
            <person name="Pangilinan J."/>
            <person name="Park H.-J."/>
            <person name="Ramirez L."/>
            <person name="Alfaro M."/>
            <person name="Sun H."/>
            <person name="Tritt A."/>
            <person name="Yoshinaga Y."/>
            <person name="Zwiers L.-H."/>
            <person name="Turgeon B."/>
            <person name="Goodwin S."/>
            <person name="Spatafora J."/>
            <person name="Crous P."/>
            <person name="Grigoriev I."/>
        </authorList>
    </citation>
    <scope>NUCLEOTIDE SEQUENCE</scope>
    <source>
        <strain evidence="2">SCOH1-5</strain>
    </source>
</reference>
<feature type="region of interest" description="Disordered" evidence="1">
    <location>
        <begin position="309"/>
        <end position="362"/>
    </location>
</feature>
<feature type="region of interest" description="Disordered" evidence="1">
    <location>
        <begin position="29"/>
        <end position="50"/>
    </location>
</feature>
<gene>
    <name evidence="2" type="ORF">CERZMDRAFT_106686</name>
</gene>
<dbReference type="Proteomes" id="UP000799539">
    <property type="component" value="Unassembled WGS sequence"/>
</dbReference>
<evidence type="ECO:0000313" key="2">
    <source>
        <dbReference type="EMBL" id="KAF2210931.1"/>
    </source>
</evidence>
<accession>A0A6A6FC01</accession>
<dbReference type="OrthoDB" id="3644831at2759"/>
<name>A0A6A6FC01_9PEZI</name>
<organism evidence="2 3">
    <name type="scientific">Cercospora zeae-maydis SCOH1-5</name>
    <dbReference type="NCBI Taxonomy" id="717836"/>
    <lineage>
        <taxon>Eukaryota</taxon>
        <taxon>Fungi</taxon>
        <taxon>Dikarya</taxon>
        <taxon>Ascomycota</taxon>
        <taxon>Pezizomycotina</taxon>
        <taxon>Dothideomycetes</taxon>
        <taxon>Dothideomycetidae</taxon>
        <taxon>Mycosphaerellales</taxon>
        <taxon>Mycosphaerellaceae</taxon>
        <taxon>Cercospora</taxon>
    </lineage>
</organism>
<sequence>MAHDNEDSFLSIDFRISFNFTAVSAPREATARNKKKLSSPATPAFPPAALNDVPFPDAREASLSPIAMEIQHDARLKYRKLREQLKRCEIVQTHETLPKAHFDRAAQMDRQSLAALEIATARLVKLASRPSGMTTSILAHQSPILCPVRDNSSCRGTPPYETSWTPTGTNFGIDSVPSHLPSSPTIDSDLLRAEYQGLLCSGDQSAGSPSKRVPSSPTFQQALGAKASRQSAYTNVESWLRTGTAGASSALFERSHSQDAQVDEVVGRLRTDAVDAKVASAVSGHIEEVSTGQAEEDLVIVRRADVSEEELYDAGHSSDSWSEDEDDGRVGGSSFGEGDVASPGLSEGIESWHDLGSDAGYI</sequence>
<dbReference type="EMBL" id="ML992679">
    <property type="protein sequence ID" value="KAF2210931.1"/>
    <property type="molecule type" value="Genomic_DNA"/>
</dbReference>
<keyword evidence="3" id="KW-1185">Reference proteome</keyword>
<proteinExistence type="predicted"/>
<dbReference type="AlphaFoldDB" id="A0A6A6FC01"/>